<keyword evidence="11" id="KW-1185">Reference proteome</keyword>
<evidence type="ECO:0000256" key="3">
    <source>
        <dbReference type="ARBA" id="ARBA00022737"/>
    </source>
</evidence>
<dbReference type="GO" id="GO:0042073">
    <property type="term" value="P:intraciliary transport"/>
    <property type="evidence" value="ECO:0007669"/>
    <property type="project" value="UniProtKB-UniRule"/>
</dbReference>
<dbReference type="PANTHER" id="PTHR20931:SF0">
    <property type="entry name" value="TETRATRICOPEPTIDE REPEAT PROTEIN 30"/>
    <property type="match status" value="1"/>
</dbReference>
<comment type="similarity">
    <text evidence="2 8">Belongs to the TTC30/dfy-1/fleer family.</text>
</comment>
<dbReference type="InterPro" id="IPR039941">
    <property type="entry name" value="TT30"/>
</dbReference>
<comment type="function">
    <text evidence="8">Required for polyglutamylation of axonemal tubulin. Plays a role in anterograde intraflagellar transport (IFT), the process by which cilia precursors are transported from the base of the cilium to the site of their incorporation at the tip.</text>
</comment>
<name>A0A183IJR4_9BILA</name>
<accession>A0A183IJR4</accession>
<evidence type="ECO:0000256" key="5">
    <source>
        <dbReference type="ARBA" id="ARBA00022803"/>
    </source>
</evidence>
<dbReference type="GO" id="GO:0120170">
    <property type="term" value="F:intraciliary transport particle B binding"/>
    <property type="evidence" value="ECO:0007669"/>
    <property type="project" value="TreeGrafter"/>
</dbReference>
<protein>
    <recommendedName>
        <fullName evidence="8">Tetratricopeptide repeat protein 30</fullName>
    </recommendedName>
</protein>
<dbReference type="SUPFAM" id="SSF81901">
    <property type="entry name" value="HCP-like"/>
    <property type="match status" value="1"/>
</dbReference>
<organism evidence="12">
    <name type="scientific">Soboliphyme baturini</name>
    <dbReference type="NCBI Taxonomy" id="241478"/>
    <lineage>
        <taxon>Eukaryota</taxon>
        <taxon>Metazoa</taxon>
        <taxon>Ecdysozoa</taxon>
        <taxon>Nematoda</taxon>
        <taxon>Enoplea</taxon>
        <taxon>Dorylaimia</taxon>
        <taxon>Dioctophymatida</taxon>
        <taxon>Dioctophymatoidea</taxon>
        <taxon>Soboliphymatidae</taxon>
        <taxon>Soboliphyme</taxon>
    </lineage>
</organism>
<keyword evidence="6 8" id="KW-0969">Cilium</keyword>
<dbReference type="PANTHER" id="PTHR20931">
    <property type="entry name" value="TETRATRICOPEPTIDE REPEAT PROTEIN 30"/>
    <property type="match status" value="1"/>
</dbReference>
<keyword evidence="4 8" id="KW-0970">Cilium biogenesis/degradation</keyword>
<dbReference type="Proteomes" id="UP000270296">
    <property type="component" value="Unassembled WGS sequence"/>
</dbReference>
<evidence type="ECO:0000256" key="2">
    <source>
        <dbReference type="ARBA" id="ARBA00009522"/>
    </source>
</evidence>
<evidence type="ECO:0000256" key="6">
    <source>
        <dbReference type="ARBA" id="ARBA00023069"/>
    </source>
</evidence>
<evidence type="ECO:0000256" key="7">
    <source>
        <dbReference type="ARBA" id="ARBA00023273"/>
    </source>
</evidence>
<dbReference type="EMBL" id="UZAM01007994">
    <property type="protein sequence ID" value="VDP02602.1"/>
    <property type="molecule type" value="Genomic_DNA"/>
</dbReference>
<evidence type="ECO:0000256" key="1">
    <source>
        <dbReference type="ARBA" id="ARBA00004138"/>
    </source>
</evidence>
<feature type="coiled-coil region" evidence="9">
    <location>
        <begin position="347"/>
        <end position="374"/>
    </location>
</feature>
<dbReference type="Gene3D" id="1.25.40.10">
    <property type="entry name" value="Tetratricopeptide repeat domain"/>
    <property type="match status" value="2"/>
</dbReference>
<dbReference type="InterPro" id="IPR011990">
    <property type="entry name" value="TPR-like_helical_dom_sf"/>
</dbReference>
<evidence type="ECO:0000313" key="12">
    <source>
        <dbReference type="WBParaSite" id="SBAD_0000403101-mRNA-1"/>
    </source>
</evidence>
<proteinExistence type="inferred from homology"/>
<keyword evidence="7 8" id="KW-0966">Cell projection</keyword>
<dbReference type="InterPro" id="IPR019734">
    <property type="entry name" value="TPR_rpt"/>
</dbReference>
<dbReference type="WBParaSite" id="SBAD_0000403101-mRNA-1">
    <property type="protein sequence ID" value="SBAD_0000403101-mRNA-1"/>
    <property type="gene ID" value="SBAD_0000403101"/>
</dbReference>
<dbReference type="GO" id="GO:0005879">
    <property type="term" value="C:axonemal microtubule"/>
    <property type="evidence" value="ECO:0007669"/>
    <property type="project" value="UniProtKB-UniRule"/>
</dbReference>
<reference evidence="10 11" key="2">
    <citation type="submission" date="2018-11" db="EMBL/GenBank/DDBJ databases">
        <authorList>
            <consortium name="Pathogen Informatics"/>
        </authorList>
    </citation>
    <scope>NUCLEOTIDE SEQUENCE [LARGE SCALE GENOMIC DNA]</scope>
</reference>
<reference evidence="12" key="1">
    <citation type="submission" date="2016-06" db="UniProtKB">
        <authorList>
            <consortium name="WormBaseParasite"/>
        </authorList>
    </citation>
    <scope>IDENTIFICATION</scope>
</reference>
<evidence type="ECO:0000313" key="10">
    <source>
        <dbReference type="EMBL" id="VDP02602.1"/>
    </source>
</evidence>
<evidence type="ECO:0000256" key="8">
    <source>
        <dbReference type="RuleBase" id="RU367070"/>
    </source>
</evidence>
<dbReference type="AlphaFoldDB" id="A0A183IJR4"/>
<comment type="subcellular location">
    <subcellularLocation>
        <location evidence="1 8">Cell projection</location>
        <location evidence="1 8">Cilium</location>
    </subcellularLocation>
</comment>
<evidence type="ECO:0000256" key="9">
    <source>
        <dbReference type="SAM" id="Coils"/>
    </source>
</evidence>
<gene>
    <name evidence="10" type="ORF">SBAD_LOCUS3860</name>
</gene>
<dbReference type="SMART" id="SM00028">
    <property type="entry name" value="TPR"/>
    <property type="match status" value="4"/>
</dbReference>
<keyword evidence="9" id="KW-0175">Coiled coil</keyword>
<sequence length="506" mass="57974">MAVHIYSPHRMINVLEVSLESCSDDDPDKQINQACIDFKSEDYQVALDRFLSVVRQLGYTADLRYNIALCYFKLKNYTQALRYTADVIENAIKDHPELSVGMVTDGLEVYSVGNTLVLSETALIEAFNLKAAIEYTLKNCTYSSCCCKTFFQPRPSGTFCCCTVICLNEHSVFQYYDMAADLLAENASFTYKYLDQNTFDFLDAIITGQTSPEESFKKFEVMSVYHTEVLRKLTNEVHEMRKNQNEEGASKAVEAFDEQLEQYLPVLMAQAKIFWDAGDYVKVEKVFRKSVEFCSEHSVWRLNVAHTLFMQETKFKEAAGFYEPVIKRSFDNILEVSAIVLANLCVCYIMTNQNEEAEELMRKVEKEEERLLTENAGSKVFHLCIINLVIGTLYCSKGNYEFGISRIIKAMDISSNKLGPDTWFYVKRCFLALAENMAKHVISVSDNTIDECIQFLEQCEGDKQIYKVSTVVDGPLYEILPENRGKNSVTYEARYLNYLLKNIMSC</sequence>
<dbReference type="OrthoDB" id="10249577at2759"/>
<evidence type="ECO:0000313" key="11">
    <source>
        <dbReference type="Proteomes" id="UP000270296"/>
    </source>
</evidence>
<dbReference type="GO" id="GO:0030992">
    <property type="term" value="C:intraciliary transport particle B"/>
    <property type="evidence" value="ECO:0007669"/>
    <property type="project" value="TreeGrafter"/>
</dbReference>
<keyword evidence="3" id="KW-0677">Repeat</keyword>
<keyword evidence="5 8" id="KW-0802">TPR repeat</keyword>
<evidence type="ECO:0000256" key="4">
    <source>
        <dbReference type="ARBA" id="ARBA00022794"/>
    </source>
</evidence>
<dbReference type="FunFam" id="1.25.40.10:FF:000186">
    <property type="entry name" value="Tetratricopeptide repeat domain 30A"/>
    <property type="match status" value="1"/>
</dbReference>